<proteinExistence type="predicted"/>
<dbReference type="Pfam" id="PF07396">
    <property type="entry name" value="Porin_O_P"/>
    <property type="match status" value="1"/>
</dbReference>
<keyword evidence="2" id="KW-0732">Signal</keyword>
<feature type="signal peptide" evidence="2">
    <location>
        <begin position="1"/>
        <end position="26"/>
    </location>
</feature>
<dbReference type="Gene3D" id="2.40.160.10">
    <property type="entry name" value="Porin"/>
    <property type="match status" value="1"/>
</dbReference>
<name>A0ABX8A9K3_9BRAD</name>
<reference evidence="3 4" key="1">
    <citation type="submission" date="2019-02" db="EMBL/GenBank/DDBJ databases">
        <title>Emended description of the genus Rhodopseudomonas and description of Rhodopseudomonas albus sp. nov., a non-phototrophic, heavy-metal-tolerant bacterium isolated from garden soil.</title>
        <authorList>
            <person name="Bao Z."/>
            <person name="Cao W.W."/>
            <person name="Sato Y."/>
            <person name="Nishizawa T."/>
            <person name="Zhao J."/>
            <person name="Guo Y."/>
            <person name="Ohta H."/>
        </authorList>
    </citation>
    <scope>NUCLEOTIDE SEQUENCE [LARGE SCALE GENOMIC DNA]</scope>
    <source>
        <strain evidence="3 4">SK50-23</strain>
    </source>
</reference>
<dbReference type="SUPFAM" id="SSF56935">
    <property type="entry name" value="Porins"/>
    <property type="match status" value="1"/>
</dbReference>
<sequence length="487" mass="51964">MSFTTHKFLSTVAVLGALAVSSQAHAQATQDDVAALKAQLRALEKKLDSVQKQANTTQKQQAAAQANWANANAAMHKKAVPFVDARLTMPGNRPTFCTGDGMNCVAITGRIHFDAGAYSFSPKSGDTRPTSVNDGINARRARLGLIGTYNKDWEYGLIIDAGGTTDGDAVLNNAYVAYKGVKGLVIQGGYINVPYTLDESISSNNTLFMERSASQVLATSMAAGDFRSAFGGHVFDKHYWVGAYVTGPTTGAGVNHSIPQPLGATLRAVAVPVNNDISTVLVGFDALYLAETGATVSNNVTINNQLTMSDRIEARIDPATNALLNTSRMINVNSAHVLSGEGAVRYGSFLATGEYFNYSVQRSGGFGDLNFEGGYGQAAYVLTGESRKYSSSAGAFGGVAPARPVNFSTGDLGAWELAVRYSYANLNDLDIRGGELKSTTVGLNWYVNNNMRFMFNWIHGTVDKFNTAGTNTGADYDVFAMRTQVAW</sequence>
<feature type="coiled-coil region" evidence="1">
    <location>
        <begin position="26"/>
        <end position="67"/>
    </location>
</feature>
<evidence type="ECO:0000313" key="4">
    <source>
        <dbReference type="Proteomes" id="UP000682843"/>
    </source>
</evidence>
<dbReference type="InterPro" id="IPR010870">
    <property type="entry name" value="Porin_O/P"/>
</dbReference>
<evidence type="ECO:0000256" key="2">
    <source>
        <dbReference type="SAM" id="SignalP"/>
    </source>
</evidence>
<organism evidence="3 4">
    <name type="scientific">Tardiphaga alba</name>
    <dbReference type="NCBI Taxonomy" id="340268"/>
    <lineage>
        <taxon>Bacteria</taxon>
        <taxon>Pseudomonadati</taxon>
        <taxon>Pseudomonadota</taxon>
        <taxon>Alphaproteobacteria</taxon>
        <taxon>Hyphomicrobiales</taxon>
        <taxon>Nitrobacteraceae</taxon>
        <taxon>Tardiphaga</taxon>
    </lineage>
</organism>
<evidence type="ECO:0000313" key="3">
    <source>
        <dbReference type="EMBL" id="QUS40418.1"/>
    </source>
</evidence>
<accession>A0ABX8A9K3</accession>
<gene>
    <name evidence="3" type="ORF">RPMA_17460</name>
</gene>
<dbReference type="InterPro" id="IPR023614">
    <property type="entry name" value="Porin_dom_sf"/>
</dbReference>
<keyword evidence="1" id="KW-0175">Coiled coil</keyword>
<feature type="chain" id="PRO_5045108666" evidence="2">
    <location>
        <begin position="27"/>
        <end position="487"/>
    </location>
</feature>
<dbReference type="RefSeq" id="WP_211909003.1">
    <property type="nucleotide sequence ID" value="NZ_CP036498.1"/>
</dbReference>
<evidence type="ECO:0000256" key="1">
    <source>
        <dbReference type="SAM" id="Coils"/>
    </source>
</evidence>
<dbReference type="Proteomes" id="UP000682843">
    <property type="component" value="Chromosome"/>
</dbReference>
<dbReference type="EMBL" id="CP036498">
    <property type="protein sequence ID" value="QUS40418.1"/>
    <property type="molecule type" value="Genomic_DNA"/>
</dbReference>
<protein>
    <submittedName>
        <fullName evidence="3">Porin</fullName>
    </submittedName>
</protein>
<keyword evidence="4" id="KW-1185">Reference proteome</keyword>